<comment type="caution">
    <text evidence="2">The sequence shown here is derived from an EMBL/GenBank/DDBJ whole genome shotgun (WGS) entry which is preliminary data.</text>
</comment>
<sequence length="308" mass="33801">MKQKWLSIVAVLMLLVAVMVPVNAYAATNDSSGSTQNAINEKLGVPIVVYGANLTDEEKATVKVALQVDQEPEVDEITVSGQDLVKYISDSNPSSRMYSSAKITREEAGEGLIISIVTPENITQVTSEMYANAMLTAGIEDATVEIAAPKPVTGHSALVGIYKAYEAKTGETLDTERTDVANDELSVATQIAENANVSDEQIAELLTGIKQQIAELNPATKEEVEQIVQDQLAQLNIQLSEQDRQMLVDLMNRISQLDIDFSKLSDQLSDLTTKFQEEYGDLLQDEGFWNGVKNFFNNLIDTISSWFK</sequence>
<dbReference type="Proteomes" id="UP000265692">
    <property type="component" value="Unassembled WGS sequence"/>
</dbReference>
<reference evidence="2 3" key="1">
    <citation type="submission" date="2018-08" db="EMBL/GenBank/DDBJ databases">
        <title>Lysinibacillus sp. YLB-03 draft genome sequence.</title>
        <authorList>
            <person name="Yu L."/>
        </authorList>
    </citation>
    <scope>NUCLEOTIDE SEQUENCE [LARGE SCALE GENOMIC DNA]</scope>
    <source>
        <strain evidence="2 3">YLB-03</strain>
    </source>
</reference>
<feature type="signal peptide" evidence="1">
    <location>
        <begin position="1"/>
        <end position="26"/>
    </location>
</feature>
<feature type="chain" id="PRO_5017190363" evidence="1">
    <location>
        <begin position="27"/>
        <end position="308"/>
    </location>
</feature>
<gene>
    <name evidence="2" type="ORF">D1B33_12730</name>
</gene>
<evidence type="ECO:0000313" key="3">
    <source>
        <dbReference type="Proteomes" id="UP000265692"/>
    </source>
</evidence>
<protein>
    <submittedName>
        <fullName evidence="2">DUF1002 domain-containing protein</fullName>
    </submittedName>
</protein>
<evidence type="ECO:0000313" key="2">
    <source>
        <dbReference type="EMBL" id="RHW34909.1"/>
    </source>
</evidence>
<keyword evidence="3" id="KW-1185">Reference proteome</keyword>
<dbReference type="InterPro" id="IPR009343">
    <property type="entry name" value="DUF1002"/>
</dbReference>
<dbReference type="RefSeq" id="WP_118876783.1">
    <property type="nucleotide sequence ID" value="NZ_QWEI01000007.1"/>
</dbReference>
<evidence type="ECO:0000256" key="1">
    <source>
        <dbReference type="SAM" id="SignalP"/>
    </source>
</evidence>
<dbReference type="Pfam" id="PF06207">
    <property type="entry name" value="DUF1002"/>
    <property type="match status" value="1"/>
</dbReference>
<dbReference type="EMBL" id="QWEI01000007">
    <property type="protein sequence ID" value="RHW34909.1"/>
    <property type="molecule type" value="Genomic_DNA"/>
</dbReference>
<proteinExistence type="predicted"/>
<dbReference type="OrthoDB" id="9810153at2"/>
<keyword evidence="1" id="KW-0732">Signal</keyword>
<dbReference type="AlphaFoldDB" id="A0A396S566"/>
<organism evidence="2 3">
    <name type="scientific">Ureibacillus yapensis</name>
    <dbReference type="NCBI Taxonomy" id="2304605"/>
    <lineage>
        <taxon>Bacteria</taxon>
        <taxon>Bacillati</taxon>
        <taxon>Bacillota</taxon>
        <taxon>Bacilli</taxon>
        <taxon>Bacillales</taxon>
        <taxon>Caryophanaceae</taxon>
        <taxon>Ureibacillus</taxon>
    </lineage>
</organism>
<accession>A0A396S566</accession>
<name>A0A396S566_9BACL</name>